<reference evidence="2 3" key="1">
    <citation type="submission" date="2021-05" db="EMBL/GenBank/DDBJ databases">
        <title>Genome Assembly of Synthetic Allotetraploid Brassica napus Reveals Homoeologous Exchanges between Subgenomes.</title>
        <authorList>
            <person name="Davis J.T."/>
        </authorList>
    </citation>
    <scope>NUCLEOTIDE SEQUENCE [LARGE SCALE GENOMIC DNA]</scope>
    <source>
        <strain evidence="3">cv. Da-Ae</strain>
        <tissue evidence="2">Seedling</tissue>
    </source>
</reference>
<comment type="caution">
    <text evidence="2">The sequence shown here is derived from an EMBL/GenBank/DDBJ whole genome shotgun (WGS) entry which is preliminary data.</text>
</comment>
<gene>
    <name evidence="2" type="ORF">HID58_088307</name>
</gene>
<dbReference type="InterPro" id="IPR002130">
    <property type="entry name" value="Cyclophilin-type_PPIase_dom"/>
</dbReference>
<dbReference type="SUPFAM" id="SSF50891">
    <property type="entry name" value="Cyclophilin-like"/>
    <property type="match status" value="1"/>
</dbReference>
<dbReference type="Proteomes" id="UP000824890">
    <property type="component" value="Unassembled WGS sequence"/>
</dbReference>
<dbReference type="InterPro" id="IPR039620">
    <property type="entry name" value="BKI1/MAKR1/3/4"/>
</dbReference>
<dbReference type="Gene3D" id="2.40.100.10">
    <property type="entry name" value="Cyclophilin-like"/>
    <property type="match status" value="1"/>
</dbReference>
<organism evidence="2 3">
    <name type="scientific">Brassica napus</name>
    <name type="common">Rape</name>
    <dbReference type="NCBI Taxonomy" id="3708"/>
    <lineage>
        <taxon>Eukaryota</taxon>
        <taxon>Viridiplantae</taxon>
        <taxon>Streptophyta</taxon>
        <taxon>Embryophyta</taxon>
        <taxon>Tracheophyta</taxon>
        <taxon>Spermatophyta</taxon>
        <taxon>Magnoliopsida</taxon>
        <taxon>eudicotyledons</taxon>
        <taxon>Gunneridae</taxon>
        <taxon>Pentapetalae</taxon>
        <taxon>rosids</taxon>
        <taxon>malvids</taxon>
        <taxon>Brassicales</taxon>
        <taxon>Brassicaceae</taxon>
        <taxon>Brassiceae</taxon>
        <taxon>Brassica</taxon>
    </lineage>
</organism>
<evidence type="ECO:0000313" key="2">
    <source>
        <dbReference type="EMBL" id="KAH0860046.1"/>
    </source>
</evidence>
<protein>
    <recommendedName>
        <fullName evidence="1">PPIase cyclophilin-type domain-containing protein</fullName>
    </recommendedName>
</protein>
<keyword evidence="3" id="KW-1185">Reference proteome</keyword>
<evidence type="ECO:0000313" key="3">
    <source>
        <dbReference type="Proteomes" id="UP000824890"/>
    </source>
</evidence>
<dbReference type="PANTHER" id="PTHR33312:SF5">
    <property type="entry name" value="MEMBRANE-ASSOCIATED KINASE REGULATOR 4-RELATED"/>
    <property type="match status" value="1"/>
</dbReference>
<sequence>MASLSSMQMVHTSEIGVKSQLVSANRTSQSVCVGARSSGSALSSRLHYAASFPLKKQFSGAYATIKNQRTACVKSMAAEEEEVMEPQAKVTNKVYFDVEIGGEVAGRIVMGLFGEVMPKTVENYRVLCTATGTFTTQVTSNSPFESCTVSPADSCQVSKEPNPKDYFLEYSSSVEEDEKKKSWSKKLRLNTRLSFGKKIKSSRAYLRSIFGKSSCSDESRFLKRSTSSNSEIENSIQGAILHCKQSQQQKQKQYRVNEVGFCSLSASRIAVADDRERAQMFRG</sequence>
<name>A0ABQ7XW03_BRANA</name>
<evidence type="ECO:0000259" key="1">
    <source>
        <dbReference type="PROSITE" id="PS50072"/>
    </source>
</evidence>
<accession>A0ABQ7XW03</accession>
<dbReference type="InterPro" id="IPR029000">
    <property type="entry name" value="Cyclophilin-like_dom_sf"/>
</dbReference>
<dbReference type="PROSITE" id="PS50072">
    <property type="entry name" value="CSA_PPIASE_2"/>
    <property type="match status" value="1"/>
</dbReference>
<proteinExistence type="predicted"/>
<feature type="domain" description="PPIase cyclophilin-type" evidence="1">
    <location>
        <begin position="95"/>
        <end position="145"/>
    </location>
</feature>
<dbReference type="PANTHER" id="PTHR33312">
    <property type="entry name" value="MEMBRANE-ASSOCIATED KINASE REGULATOR 4-RELATED"/>
    <property type="match status" value="1"/>
</dbReference>
<dbReference type="EMBL" id="JAGKQM010000019">
    <property type="protein sequence ID" value="KAH0860046.1"/>
    <property type="molecule type" value="Genomic_DNA"/>
</dbReference>